<dbReference type="InterPro" id="IPR036388">
    <property type="entry name" value="WH-like_DNA-bd_sf"/>
</dbReference>
<dbReference type="InterPro" id="IPR036390">
    <property type="entry name" value="WH_DNA-bd_sf"/>
</dbReference>
<organism evidence="1">
    <name type="scientific">uncultured Caudovirales phage</name>
    <dbReference type="NCBI Taxonomy" id="2100421"/>
    <lineage>
        <taxon>Viruses</taxon>
        <taxon>Duplodnaviria</taxon>
        <taxon>Heunggongvirae</taxon>
        <taxon>Uroviricota</taxon>
        <taxon>Caudoviricetes</taxon>
        <taxon>Peduoviridae</taxon>
        <taxon>Maltschvirus</taxon>
        <taxon>Maltschvirus maltsch</taxon>
    </lineage>
</organism>
<dbReference type="Gene3D" id="1.10.10.10">
    <property type="entry name" value="Winged helix-like DNA-binding domain superfamily/Winged helix DNA-binding domain"/>
    <property type="match status" value="1"/>
</dbReference>
<gene>
    <name evidence="1" type="ORF">UFOVP1336_51</name>
</gene>
<dbReference type="EMBL" id="LR797285">
    <property type="protein sequence ID" value="CAB4199555.1"/>
    <property type="molecule type" value="Genomic_DNA"/>
</dbReference>
<dbReference type="SUPFAM" id="SSF46785">
    <property type="entry name" value="Winged helix' DNA-binding domain"/>
    <property type="match status" value="1"/>
</dbReference>
<sequence length="134" mass="15431">MKEISLPYVIEAEMPSTMTPRGVDAMIELGADEQFRYEATFAFIQVYRVFYGNSPTIRDISKWLGIGVSAAHRRVSVLKNRKWIKGEINKARTIAPAEFVLHGDLLTVIDAYRDYWARKLGEHEQEIQRNKGSR</sequence>
<evidence type="ECO:0008006" key="2">
    <source>
        <dbReference type="Google" id="ProtNLM"/>
    </source>
</evidence>
<accession>A0A6J5S2E0</accession>
<proteinExistence type="predicted"/>
<protein>
    <recommendedName>
        <fullName evidence="2">Helix-turn-helix domain containing protein</fullName>
    </recommendedName>
</protein>
<evidence type="ECO:0000313" key="1">
    <source>
        <dbReference type="EMBL" id="CAB4199555.1"/>
    </source>
</evidence>
<reference evidence="1" key="1">
    <citation type="submission" date="2020-05" db="EMBL/GenBank/DDBJ databases">
        <authorList>
            <person name="Chiriac C."/>
            <person name="Salcher M."/>
            <person name="Ghai R."/>
            <person name="Kavagutti S V."/>
        </authorList>
    </citation>
    <scope>NUCLEOTIDE SEQUENCE</scope>
</reference>
<name>A0A6J5S2E0_9CAUD</name>